<feature type="signal peptide" evidence="3">
    <location>
        <begin position="1"/>
        <end position="25"/>
    </location>
</feature>
<protein>
    <recommendedName>
        <fullName evidence="4">Solute-binding protein family 3/N-terminal domain-containing protein</fullName>
    </recommendedName>
</protein>
<comment type="similarity">
    <text evidence="1">Belongs to the bacterial solute-binding protein 3 family.</text>
</comment>
<evidence type="ECO:0000256" key="2">
    <source>
        <dbReference type="ARBA" id="ARBA00022729"/>
    </source>
</evidence>
<dbReference type="Proteomes" id="UP001161389">
    <property type="component" value="Unassembled WGS sequence"/>
</dbReference>
<dbReference type="PANTHER" id="PTHR35936">
    <property type="entry name" value="MEMBRANE-BOUND LYTIC MUREIN TRANSGLYCOSYLASE F"/>
    <property type="match status" value="1"/>
</dbReference>
<organism evidence="5 6">
    <name type="scientific">Litoribrevibacter albus</name>
    <dbReference type="NCBI Taxonomy" id="1473156"/>
    <lineage>
        <taxon>Bacteria</taxon>
        <taxon>Pseudomonadati</taxon>
        <taxon>Pseudomonadota</taxon>
        <taxon>Gammaproteobacteria</taxon>
        <taxon>Oceanospirillales</taxon>
        <taxon>Oceanospirillaceae</taxon>
        <taxon>Litoribrevibacter</taxon>
    </lineage>
</organism>
<evidence type="ECO:0000256" key="1">
    <source>
        <dbReference type="ARBA" id="ARBA00010333"/>
    </source>
</evidence>
<feature type="domain" description="Solute-binding protein family 3/N-terminal" evidence="4">
    <location>
        <begin position="59"/>
        <end position="270"/>
    </location>
</feature>
<name>A0AA37W725_9GAMM</name>
<dbReference type="RefSeq" id="WP_284379906.1">
    <property type="nucleotide sequence ID" value="NZ_BSNM01000008.1"/>
</dbReference>
<dbReference type="Gene3D" id="3.40.190.10">
    <property type="entry name" value="Periplasmic binding protein-like II"/>
    <property type="match status" value="2"/>
</dbReference>
<dbReference type="Pfam" id="PF00497">
    <property type="entry name" value="SBP_bac_3"/>
    <property type="match status" value="1"/>
</dbReference>
<proteinExistence type="inferred from homology"/>
<sequence>MKQIIKFGCLLGALLAGFSAFSTSANETDESNGIRLIFAFQNVDNYPYQVGDGTKVQSPLPGVAVEQMQDMAQRLELQLELVRVPWKRGLQMLKEGEIEGLFNASYKPERREYGRYPFQGDQVNSELRSYSNSYSLFVHKDNDINWDGKTFNRVDFRVFAPLGFSIVDDLKKKGLIVNESSQVLSQLVMVAQKRVDAVALLTPSGQAQLSDHPDQLNNVVMLPVPLTSKDYFLMLSHQFVTRHPELSDKIWRTVAQIREDAAHTRRFSKYAN</sequence>
<accession>A0AA37W725</accession>
<gene>
    <name evidence="5" type="ORF">GCM10007876_11680</name>
</gene>
<dbReference type="EMBL" id="BSNM01000008">
    <property type="protein sequence ID" value="GLQ30689.1"/>
    <property type="molecule type" value="Genomic_DNA"/>
</dbReference>
<reference evidence="5" key="2">
    <citation type="submission" date="2023-01" db="EMBL/GenBank/DDBJ databases">
        <title>Draft genome sequence of Litoribrevibacter albus strain NBRC 110071.</title>
        <authorList>
            <person name="Sun Q."/>
            <person name="Mori K."/>
        </authorList>
    </citation>
    <scope>NUCLEOTIDE SEQUENCE</scope>
    <source>
        <strain evidence="5">NBRC 110071</strain>
    </source>
</reference>
<reference evidence="5" key="1">
    <citation type="journal article" date="2014" name="Int. J. Syst. Evol. Microbiol.">
        <title>Complete genome sequence of Corynebacterium casei LMG S-19264T (=DSM 44701T), isolated from a smear-ripened cheese.</title>
        <authorList>
            <consortium name="US DOE Joint Genome Institute (JGI-PGF)"/>
            <person name="Walter F."/>
            <person name="Albersmeier A."/>
            <person name="Kalinowski J."/>
            <person name="Ruckert C."/>
        </authorList>
    </citation>
    <scope>NUCLEOTIDE SEQUENCE</scope>
    <source>
        <strain evidence="5">NBRC 110071</strain>
    </source>
</reference>
<feature type="chain" id="PRO_5041465978" description="Solute-binding protein family 3/N-terminal domain-containing protein" evidence="3">
    <location>
        <begin position="26"/>
        <end position="272"/>
    </location>
</feature>
<keyword evidence="6" id="KW-1185">Reference proteome</keyword>
<dbReference type="PANTHER" id="PTHR35936:SF35">
    <property type="entry name" value="L-CYSTINE-BINDING PROTEIN TCYJ"/>
    <property type="match status" value="1"/>
</dbReference>
<comment type="caution">
    <text evidence="5">The sequence shown here is derived from an EMBL/GenBank/DDBJ whole genome shotgun (WGS) entry which is preliminary data.</text>
</comment>
<evidence type="ECO:0000313" key="6">
    <source>
        <dbReference type="Proteomes" id="UP001161389"/>
    </source>
</evidence>
<dbReference type="SUPFAM" id="SSF53850">
    <property type="entry name" value="Periplasmic binding protein-like II"/>
    <property type="match status" value="1"/>
</dbReference>
<dbReference type="InterPro" id="IPR001638">
    <property type="entry name" value="Solute-binding_3/MltF_N"/>
</dbReference>
<evidence type="ECO:0000256" key="3">
    <source>
        <dbReference type="SAM" id="SignalP"/>
    </source>
</evidence>
<evidence type="ECO:0000259" key="4">
    <source>
        <dbReference type="Pfam" id="PF00497"/>
    </source>
</evidence>
<evidence type="ECO:0000313" key="5">
    <source>
        <dbReference type="EMBL" id="GLQ30689.1"/>
    </source>
</evidence>
<keyword evidence="2 3" id="KW-0732">Signal</keyword>
<dbReference type="AlphaFoldDB" id="A0AA37W725"/>